<dbReference type="Gene3D" id="1.20.120.1780">
    <property type="entry name" value="UbiA prenyltransferase"/>
    <property type="match status" value="1"/>
</dbReference>
<evidence type="ECO:0000256" key="6">
    <source>
        <dbReference type="ARBA" id="ARBA00022989"/>
    </source>
</evidence>
<dbReference type="InterPro" id="IPR000537">
    <property type="entry name" value="UbiA_prenyltransferase"/>
</dbReference>
<dbReference type="VEuPathDB" id="PlasmoDB:PRELSG_1140800"/>
<keyword evidence="7 8" id="KW-0472">Membrane</keyword>
<evidence type="ECO:0000313" key="9">
    <source>
        <dbReference type="EMBL" id="CRH01059.1"/>
    </source>
</evidence>
<dbReference type="GO" id="GO:0006744">
    <property type="term" value="P:ubiquinone biosynthetic process"/>
    <property type="evidence" value="ECO:0007669"/>
    <property type="project" value="TreeGrafter"/>
</dbReference>
<evidence type="ECO:0000256" key="4">
    <source>
        <dbReference type="ARBA" id="ARBA00022679"/>
    </source>
</evidence>
<accession>A0A1J1H834</accession>
<dbReference type="InterPro" id="IPR044878">
    <property type="entry name" value="UbiA_sf"/>
</dbReference>
<comment type="subcellular location">
    <subcellularLocation>
        <location evidence="2">Membrane</location>
        <topology evidence="2">Multi-pass membrane protein</topology>
    </subcellularLocation>
</comment>
<sequence length="461" mass="54577">MKKQFQDNLKFSIKYNKFGFLQNKIKEKNKIKCEYFASSNKNSFVYIEKKYFTSYDNCNIDFVHKKKDVKLPDLSGFIKLQKKHRKNNILINKKYNLNYLENVRDNTKLIQKYNYCINMNNEKKKKSDCSSNIRELIKSNINSYIMLSRLKIPEGIHLLFYSALYGYFLTYNVDNLLINNEININEINEILKNIGLFLFGSINSRIVGCIINDLCDRNFDRHVERTKNRPLANQTISVKKALVYFAIHGSLALLTLCQYNYQTIGVGLFSTFFIMTYPLLKRITYYAQVYLSFTFNLGFLITSSINLNIFNNMIPLSISFLPLCLLTIIYDTIYAHQDKKDDLKLNLKSLAIKWDKNTLKYSKFLAFNMLYLFYLTGYLFNIHYSYYILSTFNILYLYYNINQCSLNDKEKCMKFFKKSKNILLLIALSAFIAKSCELWEKKKNNKIKDKEMQNEIKKVDL</sequence>
<dbReference type="PANTHER" id="PTHR11048">
    <property type="entry name" value="PRENYLTRANSFERASES"/>
    <property type="match status" value="1"/>
</dbReference>
<feature type="transmembrane region" description="Helical" evidence="8">
    <location>
        <begin position="236"/>
        <end position="255"/>
    </location>
</feature>
<dbReference type="InterPro" id="IPR039653">
    <property type="entry name" value="Prenyltransferase"/>
</dbReference>
<dbReference type="AlphaFoldDB" id="A0A1J1H834"/>
<feature type="transmembrane region" description="Helical" evidence="8">
    <location>
        <begin position="287"/>
        <end position="307"/>
    </location>
</feature>
<comment type="cofactor">
    <cofactor evidence="1">
        <name>Mg(2+)</name>
        <dbReference type="ChEBI" id="CHEBI:18420"/>
    </cofactor>
</comment>
<evidence type="ECO:0000256" key="7">
    <source>
        <dbReference type="ARBA" id="ARBA00023136"/>
    </source>
</evidence>
<dbReference type="OrthoDB" id="18170at2759"/>
<keyword evidence="4 9" id="KW-0808">Transferase</keyword>
<dbReference type="CDD" id="cd13959">
    <property type="entry name" value="PT_UbiA_COQ2"/>
    <property type="match status" value="1"/>
</dbReference>
<proteinExistence type="inferred from homology"/>
<protein>
    <submittedName>
        <fullName evidence="9">Para-hydroxybenzoate--polyprenyltransferase, putative</fullName>
        <ecNumber evidence="9">2.5.1.39</ecNumber>
    </submittedName>
</protein>
<dbReference type="FunFam" id="1.20.120.1780:FF:000001">
    <property type="entry name" value="4-hydroxybenzoate octaprenyltransferase"/>
    <property type="match status" value="1"/>
</dbReference>
<evidence type="ECO:0000256" key="1">
    <source>
        <dbReference type="ARBA" id="ARBA00001946"/>
    </source>
</evidence>
<gene>
    <name evidence="9" type="primary">COQ2</name>
    <name evidence="9" type="ORF">PRELSG_1140800</name>
</gene>
<dbReference type="RefSeq" id="XP_028534060.1">
    <property type="nucleotide sequence ID" value="XM_028677697.1"/>
</dbReference>
<reference evidence="9 10" key="1">
    <citation type="submission" date="2015-04" db="EMBL/GenBank/DDBJ databases">
        <authorList>
            <consortium name="Pathogen Informatics"/>
        </authorList>
    </citation>
    <scope>NUCLEOTIDE SEQUENCE [LARGE SCALE GENOMIC DNA]</scope>
    <source>
        <strain evidence="9 10">SGS1</strain>
    </source>
</reference>
<dbReference type="Pfam" id="PF01040">
    <property type="entry name" value="UbiA"/>
    <property type="match status" value="1"/>
</dbReference>
<evidence type="ECO:0000256" key="2">
    <source>
        <dbReference type="ARBA" id="ARBA00004141"/>
    </source>
</evidence>
<dbReference type="GeneID" id="39737186"/>
<dbReference type="GO" id="GO:0005743">
    <property type="term" value="C:mitochondrial inner membrane"/>
    <property type="evidence" value="ECO:0007669"/>
    <property type="project" value="TreeGrafter"/>
</dbReference>
<keyword evidence="10" id="KW-1185">Reference proteome</keyword>
<evidence type="ECO:0000256" key="8">
    <source>
        <dbReference type="SAM" id="Phobius"/>
    </source>
</evidence>
<dbReference type="Proteomes" id="UP000220158">
    <property type="component" value="Chromosome 11"/>
</dbReference>
<dbReference type="GO" id="GO:0008412">
    <property type="term" value="F:4-hydroxybenzoate polyprenyltransferase activity"/>
    <property type="evidence" value="ECO:0007669"/>
    <property type="project" value="UniProtKB-EC"/>
</dbReference>
<comment type="similarity">
    <text evidence="3">Belongs to the UbiA prenyltransferase family.</text>
</comment>
<feature type="transmembrane region" description="Helical" evidence="8">
    <location>
        <begin position="313"/>
        <end position="334"/>
    </location>
</feature>
<evidence type="ECO:0000313" key="10">
    <source>
        <dbReference type="Proteomes" id="UP000220158"/>
    </source>
</evidence>
<keyword evidence="6 8" id="KW-1133">Transmembrane helix</keyword>
<keyword evidence="5 8" id="KW-0812">Transmembrane</keyword>
<dbReference type="EMBL" id="LN835306">
    <property type="protein sequence ID" value="CRH01059.1"/>
    <property type="molecule type" value="Genomic_DNA"/>
</dbReference>
<evidence type="ECO:0000256" key="5">
    <source>
        <dbReference type="ARBA" id="ARBA00022692"/>
    </source>
</evidence>
<dbReference type="EC" id="2.5.1.39" evidence="9"/>
<organism evidence="9 10">
    <name type="scientific">Plasmodium relictum</name>
    <dbReference type="NCBI Taxonomy" id="85471"/>
    <lineage>
        <taxon>Eukaryota</taxon>
        <taxon>Sar</taxon>
        <taxon>Alveolata</taxon>
        <taxon>Apicomplexa</taxon>
        <taxon>Aconoidasida</taxon>
        <taxon>Haemosporida</taxon>
        <taxon>Plasmodiidae</taxon>
        <taxon>Plasmodium</taxon>
        <taxon>Plasmodium (Haemamoeba)</taxon>
    </lineage>
</organism>
<evidence type="ECO:0000256" key="3">
    <source>
        <dbReference type="ARBA" id="ARBA00005985"/>
    </source>
</evidence>
<feature type="transmembrane region" description="Helical" evidence="8">
    <location>
        <begin position="422"/>
        <end position="440"/>
    </location>
</feature>
<dbReference type="KEGG" id="prel:PRELSG_1140800"/>
<dbReference type="OMA" id="WCMIYDT"/>
<dbReference type="Gene3D" id="1.10.357.140">
    <property type="entry name" value="UbiA prenyltransferase"/>
    <property type="match status" value="1"/>
</dbReference>
<name>A0A1J1H834_PLARL</name>
<dbReference type="PANTHER" id="PTHR11048:SF28">
    <property type="entry name" value="4-HYDROXYBENZOATE POLYPRENYLTRANSFERASE, MITOCHONDRIAL"/>
    <property type="match status" value="1"/>
</dbReference>
<feature type="transmembrane region" description="Helical" evidence="8">
    <location>
        <begin position="384"/>
        <end position="401"/>
    </location>
</feature>